<dbReference type="PANTHER" id="PTHR37534">
    <property type="entry name" value="TRANSCRIPTIONAL ACTIVATOR PROTEIN UGA3"/>
    <property type="match status" value="1"/>
</dbReference>
<dbReference type="GeneID" id="4851718"/>
<dbReference type="CDD" id="cd00067">
    <property type="entry name" value="GAL4"/>
    <property type="match status" value="1"/>
</dbReference>
<dbReference type="InterPro" id="IPR021858">
    <property type="entry name" value="Fun_TF"/>
</dbReference>
<proteinExistence type="predicted"/>
<dbReference type="Proteomes" id="UP000002258">
    <property type="component" value="Chromosome 1"/>
</dbReference>
<feature type="domain" description="Zn(2)-C6 fungal-type" evidence="3">
    <location>
        <begin position="14"/>
        <end position="44"/>
    </location>
</feature>
<evidence type="ECO:0000313" key="4">
    <source>
        <dbReference type="EMBL" id="EAZ62816.2"/>
    </source>
</evidence>
<dbReference type="Pfam" id="PF11951">
    <property type="entry name" value="Fungal_trans_2"/>
    <property type="match status" value="1"/>
</dbReference>
<dbReference type="eggNOG" id="ENOG502QW7R">
    <property type="taxonomic scope" value="Eukaryota"/>
</dbReference>
<sequence length="620" mass="70541">MDAAKKKIRRSRNGCHNCKRLKIKCDEQKPVCSYCAKTRATCDYSIKLTWGGRPYRDTNKRPCMPEISDGIESLSSALEKASNGGQQFLLHNSEIFNNFLSGNMDVKISEDVDDHMRANPTQAAESKKFPNEDFFSSYSEDLARIEAYLPARSPNFGGDFFALSNSFHEIFATIPPSITPLPEILLHVPFYRNLMHFWVNVASDHLVPAPPHLYKDNPFKILLPQMAMEYPSILTTLLAFSASIRSSLVGANDTPEIVTDQLLSRSCHELLKLLKDSKTATSDYTLATVLLLSCYEVFNSKDFNKHRAHTVGARQIIMARNQSAIKKEQSSVIGTESDITFFLMRWFVYVDIIGALSSTRNNHNYISKSDNIHSYTPAESVTTLNELDKHIEQNPKRDIDHLLGFDVKFLPQFSEIALLIRRTNSYLSREGVDKDAIPFEIVARALEVKENLMKAYEIGERRRQKKLDEAIDHRIQQKKKQTNSTSPPNLTHLIEHDNTIRTTNKIFCDTGILNLYRRVLKIPRESSLVQDLANNIGSMQMKYIESRSPADICTIFCTFAAGCETQDGKMQQFFNDRFSCLIEMGNVNALKGLKIMKRCWETGEDWIVASRTLDIDMALL</sequence>
<dbReference type="InParanoid" id="A3GHG9"/>
<accession>A3GHG9</accession>
<keyword evidence="5" id="KW-1185">Reference proteome</keyword>
<reference evidence="4 5" key="1">
    <citation type="journal article" date="2007" name="Nat. Biotechnol.">
        <title>Genome sequence of the lignocellulose-bioconverting and xylose-fermenting yeast Pichia stipitis.</title>
        <authorList>
            <person name="Jeffries T.W."/>
            <person name="Grigoriev I.V."/>
            <person name="Grimwood J."/>
            <person name="Laplaza J.M."/>
            <person name="Aerts A."/>
            <person name="Salamov A."/>
            <person name="Schmutz J."/>
            <person name="Lindquist E."/>
            <person name="Dehal P."/>
            <person name="Shapiro H."/>
            <person name="Jin Y.S."/>
            <person name="Passoth V."/>
            <person name="Richardson P.M."/>
        </authorList>
    </citation>
    <scope>NUCLEOTIDE SEQUENCE [LARGE SCALE GENOMIC DNA]</scope>
    <source>
        <strain evidence="5">ATCC 58785 / CBS 6054 / NBRC 10063 / NRRL Y-11545</strain>
    </source>
</reference>
<name>A3GHG9_PICST</name>
<evidence type="ECO:0000259" key="3">
    <source>
        <dbReference type="PROSITE" id="PS50048"/>
    </source>
</evidence>
<dbReference type="EMBL" id="AAVQ01000002">
    <property type="protein sequence ID" value="EAZ62816.2"/>
    <property type="molecule type" value="Genomic_DNA"/>
</dbReference>
<dbReference type="RefSeq" id="XP_001386839.2">
    <property type="nucleotide sequence ID" value="XM_001386802.1"/>
</dbReference>
<evidence type="ECO:0000256" key="1">
    <source>
        <dbReference type="ARBA" id="ARBA00004123"/>
    </source>
</evidence>
<dbReference type="InterPro" id="IPR001138">
    <property type="entry name" value="Zn2Cys6_DnaBD"/>
</dbReference>
<dbReference type="PROSITE" id="PS00463">
    <property type="entry name" value="ZN2_CY6_FUNGAL_1"/>
    <property type="match status" value="1"/>
</dbReference>
<comment type="subcellular location">
    <subcellularLocation>
        <location evidence="1">Nucleus</location>
    </subcellularLocation>
</comment>
<dbReference type="OrthoDB" id="5229455at2759"/>
<dbReference type="GO" id="GO:0008270">
    <property type="term" value="F:zinc ion binding"/>
    <property type="evidence" value="ECO:0007669"/>
    <property type="project" value="InterPro"/>
</dbReference>
<dbReference type="OMA" id="TQMAMEY"/>
<dbReference type="SMART" id="SM00066">
    <property type="entry name" value="GAL4"/>
    <property type="match status" value="1"/>
</dbReference>
<dbReference type="SUPFAM" id="SSF57701">
    <property type="entry name" value="Zn2/Cys6 DNA-binding domain"/>
    <property type="match status" value="1"/>
</dbReference>
<keyword evidence="2" id="KW-0539">Nucleus</keyword>
<dbReference type="PANTHER" id="PTHR37534:SF43">
    <property type="entry name" value="FINGER DOMAIN PROTEIN, PUTATIVE (AFU_ORTHOLOGUE AFUA_1G01850)-RELATED"/>
    <property type="match status" value="1"/>
</dbReference>
<protein>
    <submittedName>
        <fullName evidence="4">Fungal transcriptional regulatory protein</fullName>
    </submittedName>
</protein>
<dbReference type="Pfam" id="PF00172">
    <property type="entry name" value="Zn_clus"/>
    <property type="match status" value="1"/>
</dbReference>
<dbReference type="HOGENOM" id="CLU_008109_1_0_1"/>
<dbReference type="GO" id="GO:0045944">
    <property type="term" value="P:positive regulation of transcription by RNA polymerase II"/>
    <property type="evidence" value="ECO:0007669"/>
    <property type="project" value="TreeGrafter"/>
</dbReference>
<gene>
    <name evidence="4" type="ORF">PICST_28979</name>
</gene>
<dbReference type="GO" id="GO:0000981">
    <property type="term" value="F:DNA-binding transcription factor activity, RNA polymerase II-specific"/>
    <property type="evidence" value="ECO:0007669"/>
    <property type="project" value="InterPro"/>
</dbReference>
<dbReference type="KEGG" id="pic:PICST_28979"/>
<dbReference type="GO" id="GO:0000976">
    <property type="term" value="F:transcription cis-regulatory region binding"/>
    <property type="evidence" value="ECO:0007669"/>
    <property type="project" value="TreeGrafter"/>
</dbReference>
<dbReference type="InterPro" id="IPR036864">
    <property type="entry name" value="Zn2-C6_fun-type_DNA-bd_sf"/>
</dbReference>
<dbReference type="PROSITE" id="PS50048">
    <property type="entry name" value="ZN2_CY6_FUNGAL_2"/>
    <property type="match status" value="1"/>
</dbReference>
<dbReference type="Gene3D" id="4.10.240.10">
    <property type="entry name" value="Zn(2)-C6 fungal-type DNA-binding domain"/>
    <property type="match status" value="1"/>
</dbReference>
<comment type="caution">
    <text evidence="4">The sequence shown here is derived from an EMBL/GenBank/DDBJ whole genome shotgun (WGS) entry which is preliminary data.</text>
</comment>
<dbReference type="STRING" id="322104.A3GHG9"/>
<organism evidence="4 5">
    <name type="scientific">Scheffersomyces stipitis (strain ATCC 58785 / CBS 6054 / NBRC 10063 / NRRL Y-11545)</name>
    <name type="common">Yeast</name>
    <name type="synonym">Pichia stipitis</name>
    <dbReference type="NCBI Taxonomy" id="322104"/>
    <lineage>
        <taxon>Eukaryota</taxon>
        <taxon>Fungi</taxon>
        <taxon>Dikarya</taxon>
        <taxon>Ascomycota</taxon>
        <taxon>Saccharomycotina</taxon>
        <taxon>Pichiomycetes</taxon>
        <taxon>Debaryomycetaceae</taxon>
        <taxon>Scheffersomyces</taxon>
    </lineage>
</organism>
<dbReference type="AlphaFoldDB" id="A3GHG9"/>
<evidence type="ECO:0000313" key="5">
    <source>
        <dbReference type="Proteomes" id="UP000002258"/>
    </source>
</evidence>
<dbReference type="GO" id="GO:0005634">
    <property type="term" value="C:nucleus"/>
    <property type="evidence" value="ECO:0007669"/>
    <property type="project" value="UniProtKB-SubCell"/>
</dbReference>
<evidence type="ECO:0000256" key="2">
    <source>
        <dbReference type="ARBA" id="ARBA00023242"/>
    </source>
</evidence>